<organism evidence="1 2">
    <name type="scientific">Yersinia pestis</name>
    <dbReference type="NCBI Taxonomy" id="632"/>
    <lineage>
        <taxon>Bacteria</taxon>
        <taxon>Pseudomonadati</taxon>
        <taxon>Pseudomonadota</taxon>
        <taxon>Gammaproteobacteria</taxon>
        <taxon>Enterobacterales</taxon>
        <taxon>Yersiniaceae</taxon>
        <taxon>Yersinia</taxon>
    </lineage>
</organism>
<protein>
    <submittedName>
        <fullName evidence="1">Uncharacterized protein</fullName>
    </submittedName>
</protein>
<evidence type="ECO:0000313" key="1">
    <source>
        <dbReference type="EMBL" id="AAM84933.1"/>
    </source>
</evidence>
<dbReference type="AlphaFoldDB" id="Q8CLH1"/>
<accession>Q8CLH1</accession>
<evidence type="ECO:0000313" key="2">
    <source>
        <dbReference type="Proteomes" id="UP000002490"/>
    </source>
</evidence>
<reference evidence="1 2" key="1">
    <citation type="journal article" date="2002" name="J. Bacteriol.">
        <title>Genome sequence of Yersinia pestis KIM.</title>
        <authorList>
            <person name="Deng W."/>
            <person name="Burland V."/>
            <person name="Plunkett G.III."/>
            <person name="Boutin A."/>
            <person name="Mayhew G.F."/>
            <person name="Liss P."/>
            <person name="Perna N.T."/>
            <person name="Rose D.J."/>
            <person name="Mau B."/>
            <person name="Zhou S."/>
            <person name="Schwartz D.C."/>
            <person name="Fetherston J.D."/>
            <person name="Lindler L.E."/>
            <person name="Brubaker R.R."/>
            <person name="Plana G.V."/>
            <person name="Straley S.C."/>
            <person name="McDonough K.A."/>
            <person name="Nilles M.L."/>
            <person name="Matson J.S."/>
            <person name="Blattner F.R."/>
            <person name="Perry R.D."/>
        </authorList>
    </citation>
    <scope>NUCLEOTIDE SEQUENCE [LARGE SCALE GENOMIC DNA]</scope>
    <source>
        <strain evidence="2">KIM10+ / Biovar Mediaevalis</strain>
    </source>
</reference>
<dbReference type="Proteomes" id="UP000002490">
    <property type="component" value="Chromosome"/>
</dbReference>
<gene>
    <name evidence="1" type="ordered locus">y1360</name>
</gene>
<name>Q8CLH1_YERPE</name>
<dbReference type="HOGENOM" id="CLU_2885007_0_0_6"/>
<sequence>MPTRTWINLKTACPLQLLTGKLTAYQVGEMINERVLEADDFTGSPILAAIITASLRHCVTTFF</sequence>
<proteinExistence type="predicted"/>
<dbReference type="KEGG" id="ypk:y1360"/>
<dbReference type="EMBL" id="AE009952">
    <property type="protein sequence ID" value="AAM84933.1"/>
    <property type="molecule type" value="Genomic_DNA"/>
</dbReference>
<dbReference type="DNASU" id="1146307"/>